<evidence type="ECO:0000313" key="2">
    <source>
        <dbReference type="Proteomes" id="UP001247805"/>
    </source>
</evidence>
<accession>A0ABU3SU25</accession>
<dbReference type="RefSeq" id="WP_316025128.1">
    <property type="nucleotide sequence ID" value="NZ_JAWDIO010000002.1"/>
</dbReference>
<dbReference type="EMBL" id="JAWDIO010000002">
    <property type="protein sequence ID" value="MDU0353457.1"/>
    <property type="molecule type" value="Genomic_DNA"/>
</dbReference>
<reference evidence="1 2" key="1">
    <citation type="submission" date="2023-10" db="EMBL/GenBank/DDBJ databases">
        <title>Glaciecola aquimarina strain GGW-M5 nov., isolated from a coastal seawater.</title>
        <authorList>
            <person name="Bayburt H."/>
            <person name="Kim J.M."/>
            <person name="Choi B.J."/>
            <person name="Jeon C.O."/>
        </authorList>
    </citation>
    <scope>NUCLEOTIDE SEQUENCE [LARGE SCALE GENOMIC DNA]</scope>
    <source>
        <strain evidence="1 2">KCTC 32108</strain>
    </source>
</reference>
<name>A0ABU3SU25_9ALTE</name>
<dbReference type="InterPro" id="IPR038636">
    <property type="entry name" value="Wzi_sf"/>
</dbReference>
<dbReference type="Proteomes" id="UP001247805">
    <property type="component" value="Unassembled WGS sequence"/>
</dbReference>
<protein>
    <submittedName>
        <fullName evidence="1">Uncharacterized protein</fullName>
    </submittedName>
</protein>
<dbReference type="Gene3D" id="2.40.160.130">
    <property type="entry name" value="Capsule assembly protein Wzi"/>
    <property type="match status" value="1"/>
</dbReference>
<comment type="caution">
    <text evidence="1">The sequence shown here is derived from an EMBL/GenBank/DDBJ whole genome shotgun (WGS) entry which is preliminary data.</text>
</comment>
<keyword evidence="2" id="KW-1185">Reference proteome</keyword>
<sequence>MLKICFVLILLAGIFCSKVSIASPWIGTLEPQLHKDLQTLSEWGVLDAAVTSFPVPWKGIAQQLENLDTEQLSAIPAVAAKRLRHYLHLHRTQKGQSVVSLYGASDDSRFTDFSGVQAQKVQANLTKEFYFGRWAGQVSANYERGGKSTLMKVLLRTSLVIGIYV</sequence>
<gene>
    <name evidence="1" type="ORF">RS130_05530</name>
</gene>
<proteinExistence type="predicted"/>
<evidence type="ECO:0000313" key="1">
    <source>
        <dbReference type="EMBL" id="MDU0353457.1"/>
    </source>
</evidence>
<organism evidence="1 2">
    <name type="scientific">Paraglaciecola aquimarina</name>
    <dbReference type="NCBI Taxonomy" id="1235557"/>
    <lineage>
        <taxon>Bacteria</taxon>
        <taxon>Pseudomonadati</taxon>
        <taxon>Pseudomonadota</taxon>
        <taxon>Gammaproteobacteria</taxon>
        <taxon>Alteromonadales</taxon>
        <taxon>Alteromonadaceae</taxon>
        <taxon>Paraglaciecola</taxon>
    </lineage>
</organism>